<evidence type="ECO:0000256" key="5">
    <source>
        <dbReference type="PROSITE-ProRule" id="PRU00042"/>
    </source>
</evidence>
<dbReference type="Proteomes" id="UP000037069">
    <property type="component" value="Unassembled WGS sequence"/>
</dbReference>
<dbReference type="PANTHER" id="PTHR24408:SF58">
    <property type="entry name" value="TRANSCRIPTION FACTOR (TFIIIA), PUTATIVE (AFU_ORTHOLOGUE AFUA_1G05150)-RELATED"/>
    <property type="match status" value="1"/>
</dbReference>
<keyword evidence="4 6" id="KW-0862">Zinc</keyword>
<dbReference type="Gene3D" id="3.30.160.60">
    <property type="entry name" value="Classic Zinc Finger"/>
    <property type="match status" value="3"/>
</dbReference>
<feature type="region of interest" description="Disordered" evidence="7">
    <location>
        <begin position="489"/>
        <end position="538"/>
    </location>
</feature>
<feature type="domain" description="C2H2-type" evidence="8">
    <location>
        <begin position="598"/>
        <end position="625"/>
    </location>
</feature>
<keyword evidence="3 5" id="KW-0863">Zinc-finger</keyword>
<dbReference type="PROSITE" id="PS50157">
    <property type="entry name" value="ZINC_FINGER_C2H2_2"/>
    <property type="match status" value="4"/>
</dbReference>
<dbReference type="AlphaFoldDB" id="A0A0L0BUL3"/>
<dbReference type="Pfam" id="PF00096">
    <property type="entry name" value="zf-C2H2"/>
    <property type="match status" value="1"/>
</dbReference>
<feature type="binding site" evidence="6">
    <location>
        <position position="70"/>
    </location>
    <ligand>
        <name>Zn(2+)</name>
        <dbReference type="ChEBI" id="CHEBI:29105"/>
    </ligand>
</feature>
<dbReference type="OrthoDB" id="10039931at2759"/>
<dbReference type="EMBL" id="JRES01001304">
    <property type="protein sequence ID" value="KNC23732.1"/>
    <property type="molecule type" value="Genomic_DNA"/>
</dbReference>
<dbReference type="SMART" id="SM00355">
    <property type="entry name" value="ZnF_C2H2"/>
    <property type="match status" value="8"/>
</dbReference>
<accession>A0A0L0BUL3</accession>
<evidence type="ECO:0000256" key="7">
    <source>
        <dbReference type="SAM" id="MobiDB-lite"/>
    </source>
</evidence>
<feature type="domain" description="C2H2-type" evidence="8">
    <location>
        <begin position="557"/>
        <end position="584"/>
    </location>
</feature>
<feature type="domain" description="ZAD" evidence="9">
    <location>
        <begin position="12"/>
        <end position="94"/>
    </location>
</feature>
<keyword evidence="2" id="KW-0677">Repeat</keyword>
<comment type="caution">
    <text evidence="10">The sequence shown here is derived from an EMBL/GenBank/DDBJ whole genome shotgun (WGS) entry which is preliminary data.</text>
</comment>
<feature type="binding site" evidence="6">
    <location>
        <position position="17"/>
    </location>
    <ligand>
        <name>Zn(2+)</name>
        <dbReference type="ChEBI" id="CHEBI:29105"/>
    </ligand>
</feature>
<dbReference type="GO" id="GO:0000981">
    <property type="term" value="F:DNA-binding transcription factor activity, RNA polymerase II-specific"/>
    <property type="evidence" value="ECO:0007669"/>
    <property type="project" value="TreeGrafter"/>
</dbReference>
<reference evidence="10 11" key="1">
    <citation type="journal article" date="2015" name="Nat. Commun.">
        <title>Lucilia cuprina genome unlocks parasitic fly biology to underpin future interventions.</title>
        <authorList>
            <person name="Anstead C.A."/>
            <person name="Korhonen P.K."/>
            <person name="Young N.D."/>
            <person name="Hall R.S."/>
            <person name="Jex A.R."/>
            <person name="Murali S.C."/>
            <person name="Hughes D.S."/>
            <person name="Lee S.F."/>
            <person name="Perry T."/>
            <person name="Stroehlein A.J."/>
            <person name="Ansell B.R."/>
            <person name="Breugelmans B."/>
            <person name="Hofmann A."/>
            <person name="Qu J."/>
            <person name="Dugan S."/>
            <person name="Lee S.L."/>
            <person name="Chao H."/>
            <person name="Dinh H."/>
            <person name="Han Y."/>
            <person name="Doddapaneni H.V."/>
            <person name="Worley K.C."/>
            <person name="Muzny D.M."/>
            <person name="Ioannidis P."/>
            <person name="Waterhouse R.M."/>
            <person name="Zdobnov E.M."/>
            <person name="James P.J."/>
            <person name="Bagnall N.H."/>
            <person name="Kotze A.C."/>
            <person name="Gibbs R.A."/>
            <person name="Richards S."/>
            <person name="Batterham P."/>
            <person name="Gasser R.B."/>
        </authorList>
    </citation>
    <scope>NUCLEOTIDE SEQUENCE [LARGE SCALE GENOMIC DNA]</scope>
    <source>
        <strain evidence="10 11">LS</strain>
        <tissue evidence="10">Full body</tissue>
    </source>
</reference>
<dbReference type="PANTHER" id="PTHR24408">
    <property type="entry name" value="ZINC FINGER PROTEIN"/>
    <property type="match status" value="1"/>
</dbReference>
<protein>
    <submittedName>
        <fullName evidence="10">Uncharacterized protein</fullName>
    </submittedName>
</protein>
<dbReference type="InterPro" id="IPR013087">
    <property type="entry name" value="Znf_C2H2_type"/>
</dbReference>
<evidence type="ECO:0000313" key="11">
    <source>
        <dbReference type="Proteomes" id="UP000037069"/>
    </source>
</evidence>
<dbReference type="PROSITE" id="PS51915">
    <property type="entry name" value="ZAD"/>
    <property type="match status" value="1"/>
</dbReference>
<dbReference type="GO" id="GO:0005634">
    <property type="term" value="C:nucleus"/>
    <property type="evidence" value="ECO:0007669"/>
    <property type="project" value="InterPro"/>
</dbReference>
<proteinExistence type="predicted"/>
<dbReference type="InterPro" id="IPR012934">
    <property type="entry name" value="Znf_AD"/>
</dbReference>
<keyword evidence="11" id="KW-1185">Reference proteome</keyword>
<dbReference type="InterPro" id="IPR036236">
    <property type="entry name" value="Znf_C2H2_sf"/>
</dbReference>
<feature type="compositionally biased region" description="Acidic residues" evidence="7">
    <location>
        <begin position="521"/>
        <end position="537"/>
    </location>
</feature>
<dbReference type="OMA" id="HIWQIHA"/>
<evidence type="ECO:0000256" key="2">
    <source>
        <dbReference type="ARBA" id="ARBA00022737"/>
    </source>
</evidence>
<evidence type="ECO:0000256" key="3">
    <source>
        <dbReference type="ARBA" id="ARBA00022771"/>
    </source>
</evidence>
<evidence type="ECO:0000256" key="1">
    <source>
        <dbReference type="ARBA" id="ARBA00022723"/>
    </source>
</evidence>
<name>A0A0L0BUL3_LUCCU</name>
<feature type="binding site" evidence="6">
    <location>
        <position position="14"/>
    </location>
    <ligand>
        <name>Zn(2+)</name>
        <dbReference type="ChEBI" id="CHEBI:29105"/>
    </ligand>
</feature>
<dbReference type="SUPFAM" id="SSF57667">
    <property type="entry name" value="beta-beta-alpha zinc fingers"/>
    <property type="match status" value="2"/>
</dbReference>
<dbReference type="Pfam" id="PF13894">
    <property type="entry name" value="zf-C2H2_4"/>
    <property type="match status" value="1"/>
</dbReference>
<evidence type="ECO:0000259" key="8">
    <source>
        <dbReference type="PROSITE" id="PS50157"/>
    </source>
</evidence>
<feature type="domain" description="C2H2-type" evidence="8">
    <location>
        <begin position="395"/>
        <end position="423"/>
    </location>
</feature>
<dbReference type="SMART" id="SM00868">
    <property type="entry name" value="zf-AD"/>
    <property type="match status" value="1"/>
</dbReference>
<feature type="binding site" evidence="6">
    <location>
        <position position="67"/>
    </location>
    <ligand>
        <name>Zn(2+)</name>
        <dbReference type="ChEBI" id="CHEBI:29105"/>
    </ligand>
</feature>
<feature type="domain" description="C2H2-type" evidence="8">
    <location>
        <begin position="319"/>
        <end position="347"/>
    </location>
</feature>
<dbReference type="PROSITE" id="PS00028">
    <property type="entry name" value="ZINC_FINGER_C2H2_1"/>
    <property type="match status" value="5"/>
</dbReference>
<dbReference type="Pfam" id="PF07776">
    <property type="entry name" value="zf-AD"/>
    <property type="match status" value="1"/>
</dbReference>
<evidence type="ECO:0000313" key="10">
    <source>
        <dbReference type="EMBL" id="KNC23732.1"/>
    </source>
</evidence>
<evidence type="ECO:0000259" key="9">
    <source>
        <dbReference type="PROSITE" id="PS51915"/>
    </source>
</evidence>
<evidence type="ECO:0000256" key="4">
    <source>
        <dbReference type="ARBA" id="ARBA00022833"/>
    </source>
</evidence>
<keyword evidence="1 6" id="KW-0479">Metal-binding</keyword>
<dbReference type="SUPFAM" id="SSF57716">
    <property type="entry name" value="Glucocorticoid receptor-like (DNA-binding domain)"/>
    <property type="match status" value="1"/>
</dbReference>
<evidence type="ECO:0000256" key="6">
    <source>
        <dbReference type="PROSITE-ProRule" id="PRU01263"/>
    </source>
</evidence>
<dbReference type="GO" id="GO:0008270">
    <property type="term" value="F:zinc ion binding"/>
    <property type="evidence" value="ECO:0007669"/>
    <property type="project" value="UniProtKB-UniRule"/>
</dbReference>
<dbReference type="GO" id="GO:0043565">
    <property type="term" value="F:sequence-specific DNA binding"/>
    <property type="evidence" value="ECO:0007669"/>
    <property type="project" value="TreeGrafter"/>
</dbReference>
<organism evidence="10 11">
    <name type="scientific">Lucilia cuprina</name>
    <name type="common">Green bottle fly</name>
    <name type="synonym">Australian sheep blowfly</name>
    <dbReference type="NCBI Taxonomy" id="7375"/>
    <lineage>
        <taxon>Eukaryota</taxon>
        <taxon>Metazoa</taxon>
        <taxon>Ecdysozoa</taxon>
        <taxon>Arthropoda</taxon>
        <taxon>Hexapoda</taxon>
        <taxon>Insecta</taxon>
        <taxon>Pterygota</taxon>
        <taxon>Neoptera</taxon>
        <taxon>Endopterygota</taxon>
        <taxon>Diptera</taxon>
        <taxon>Brachycera</taxon>
        <taxon>Muscomorpha</taxon>
        <taxon>Oestroidea</taxon>
        <taxon>Calliphoridae</taxon>
        <taxon>Luciliinae</taxon>
        <taxon>Lucilia</taxon>
    </lineage>
</organism>
<gene>
    <name evidence="10" type="ORF">FF38_01199</name>
</gene>
<sequence>MDTDSEFLENIKACRTCGIHYVTPSNQQLKHLFESPLEHSEIMLIRLELAQWNIEVTENDGYPQFVCNTCIHKFEQVFELRAACINAQNEFRKFYNVPNGSLANVKIKTELPDEANEEQTICDFIYVDDLSDTEYDGATPFNIPHVPIKEEVIEAATIPAEVTQQSTNIVESATEVVPQTLPSSSQMTQLVLQNESVAEPSVPAQQQVECKLCQHLSPGQEDHKQHMQRAHEIRDMDCHICGKQFKNSTPARLKFHMKWHTLNKHVKCTLCGFVCSSKDALREHKRANHGKINCKICGKGVLARKMKSHLRQHELLTKYSCEYCQEVFSTEDERENHIWQIHANEDDNHVTKSPIIIQTSHAPSAQETSHIIYGEQQENEQMCPEPEDNIINYKFLCAHCNQGFVEQIDLETHVNEEHRATTHITGAITATASHNEESTINNTVVMSAPEQNDDDDVGHTNITVFEDYDNDTDIHDTQNTNISFVTQTEHMDHEEETPQETNTDTPEEYHTETALNNTTTNEEEEEEDEQEEQDDEHAAETLANVPPAHIENSFNTFACAKCSETFATIEQLRQHYDQHLATEQQEQSPKTTPTKSQFKCNLCGKSFDLKFSLNRHVKKHKNAPV</sequence>